<dbReference type="EMBL" id="JBHTEE010000001">
    <property type="protein sequence ID" value="MFC7606857.1"/>
    <property type="molecule type" value="Genomic_DNA"/>
</dbReference>
<name>A0ABW2TFM6_9ACTN</name>
<reference evidence="5" key="1">
    <citation type="journal article" date="2019" name="Int. J. Syst. Evol. Microbiol.">
        <title>The Global Catalogue of Microorganisms (GCM) 10K type strain sequencing project: providing services to taxonomists for standard genome sequencing and annotation.</title>
        <authorList>
            <consortium name="The Broad Institute Genomics Platform"/>
            <consortium name="The Broad Institute Genome Sequencing Center for Infectious Disease"/>
            <person name="Wu L."/>
            <person name="Ma J."/>
        </authorList>
    </citation>
    <scope>NUCLEOTIDE SEQUENCE [LARGE SCALE GENOMIC DNA]</scope>
    <source>
        <strain evidence="5">JCM 10083</strain>
    </source>
</reference>
<dbReference type="RefSeq" id="WP_343966905.1">
    <property type="nucleotide sequence ID" value="NZ_BAAAGK010000045.1"/>
</dbReference>
<feature type="compositionally biased region" description="Low complexity" evidence="1">
    <location>
        <begin position="159"/>
        <end position="178"/>
    </location>
</feature>
<gene>
    <name evidence="4" type="ORF">ACFQVD_42855</name>
</gene>
<evidence type="ECO:0000313" key="4">
    <source>
        <dbReference type="EMBL" id="MFC7606857.1"/>
    </source>
</evidence>
<comment type="caution">
    <text evidence="4">The sequence shown here is derived from an EMBL/GenBank/DDBJ whole genome shotgun (WGS) entry which is preliminary data.</text>
</comment>
<feature type="signal peptide" evidence="3">
    <location>
        <begin position="1"/>
        <end position="23"/>
    </location>
</feature>
<keyword evidence="3" id="KW-0732">Signal</keyword>
<sequence>MRRILVLLAFIVPLLTLAAPARAGGWAITVMDPVPAKTDPDTTYTLGFWLLQHGTHPYLGDDLGEVALRFTDGKKNLKFVGVELTEPAHYAAAISLPKGTWEVEAVQGWFAPYRIGTLTVPGGLEIAPVPSELRQSIAAQPPQEHWGAIRPPAVPLGDPASGAPATPVATPAAVPAGGSPGGTTTVAVMERGSWWRPSYLVAGLLGVTALAALAYRVRRR</sequence>
<protein>
    <submittedName>
        <fullName evidence="4">Uncharacterized protein</fullName>
    </submittedName>
</protein>
<feature type="transmembrane region" description="Helical" evidence="2">
    <location>
        <begin position="194"/>
        <end position="215"/>
    </location>
</feature>
<keyword evidence="2" id="KW-0812">Transmembrane</keyword>
<evidence type="ECO:0000256" key="2">
    <source>
        <dbReference type="SAM" id="Phobius"/>
    </source>
</evidence>
<proteinExistence type="predicted"/>
<dbReference type="Proteomes" id="UP001596514">
    <property type="component" value="Unassembled WGS sequence"/>
</dbReference>
<feature type="chain" id="PRO_5046911729" evidence="3">
    <location>
        <begin position="24"/>
        <end position="220"/>
    </location>
</feature>
<feature type="region of interest" description="Disordered" evidence="1">
    <location>
        <begin position="158"/>
        <end position="178"/>
    </location>
</feature>
<accession>A0ABW2TFM6</accession>
<keyword evidence="5" id="KW-1185">Reference proteome</keyword>
<organism evidence="4 5">
    <name type="scientific">Streptosporangium amethystogenes subsp. fukuiense</name>
    <dbReference type="NCBI Taxonomy" id="698418"/>
    <lineage>
        <taxon>Bacteria</taxon>
        <taxon>Bacillati</taxon>
        <taxon>Actinomycetota</taxon>
        <taxon>Actinomycetes</taxon>
        <taxon>Streptosporangiales</taxon>
        <taxon>Streptosporangiaceae</taxon>
        <taxon>Streptosporangium</taxon>
    </lineage>
</organism>
<evidence type="ECO:0000256" key="3">
    <source>
        <dbReference type="SAM" id="SignalP"/>
    </source>
</evidence>
<keyword evidence="2" id="KW-1133">Transmembrane helix</keyword>
<keyword evidence="2" id="KW-0472">Membrane</keyword>
<evidence type="ECO:0000256" key="1">
    <source>
        <dbReference type="SAM" id="MobiDB-lite"/>
    </source>
</evidence>
<evidence type="ECO:0000313" key="5">
    <source>
        <dbReference type="Proteomes" id="UP001596514"/>
    </source>
</evidence>